<name>A0A8E2DI13_9APHY</name>
<evidence type="ECO:0000313" key="4">
    <source>
        <dbReference type="Proteomes" id="UP000250043"/>
    </source>
</evidence>
<reference evidence="3 4" key="1">
    <citation type="submission" date="2016-07" db="EMBL/GenBank/DDBJ databases">
        <title>Draft genome of the white-rot fungus Obba rivulosa 3A-2.</title>
        <authorList>
            <consortium name="DOE Joint Genome Institute"/>
            <person name="Miettinen O."/>
            <person name="Riley R."/>
            <person name="Acob R."/>
            <person name="Barry K."/>
            <person name="Cullen D."/>
            <person name="De Vries R."/>
            <person name="Hainaut M."/>
            <person name="Hatakka A."/>
            <person name="Henrissat B."/>
            <person name="Hilden K."/>
            <person name="Kuo R."/>
            <person name="Labutti K."/>
            <person name="Lipzen A."/>
            <person name="Makela M.R."/>
            <person name="Sandor L."/>
            <person name="Spatafora J.W."/>
            <person name="Grigoriev I.V."/>
            <person name="Hibbett D.S."/>
        </authorList>
    </citation>
    <scope>NUCLEOTIDE SEQUENCE [LARGE SCALE GENOMIC DNA]</scope>
    <source>
        <strain evidence="3 4">3A-2</strain>
    </source>
</reference>
<dbReference type="InterPro" id="IPR052982">
    <property type="entry name" value="SRP1/TIP1-like"/>
</dbReference>
<evidence type="ECO:0008006" key="5">
    <source>
        <dbReference type="Google" id="ProtNLM"/>
    </source>
</evidence>
<dbReference type="PANTHER" id="PTHR40633:SF1">
    <property type="entry name" value="GPI ANCHORED SERINE-THREONINE RICH PROTEIN (AFU_ORTHOLOGUE AFUA_1G03630)"/>
    <property type="match status" value="1"/>
</dbReference>
<feature type="signal peptide" evidence="2">
    <location>
        <begin position="1"/>
        <end position="19"/>
    </location>
</feature>
<proteinExistence type="predicted"/>
<evidence type="ECO:0000256" key="1">
    <source>
        <dbReference type="SAM" id="MobiDB-lite"/>
    </source>
</evidence>
<gene>
    <name evidence="3" type="ORF">OBBRIDRAFT_837310</name>
</gene>
<organism evidence="3 4">
    <name type="scientific">Obba rivulosa</name>
    <dbReference type="NCBI Taxonomy" id="1052685"/>
    <lineage>
        <taxon>Eukaryota</taxon>
        <taxon>Fungi</taxon>
        <taxon>Dikarya</taxon>
        <taxon>Basidiomycota</taxon>
        <taxon>Agaricomycotina</taxon>
        <taxon>Agaricomycetes</taxon>
        <taxon>Polyporales</taxon>
        <taxon>Gelatoporiaceae</taxon>
        <taxon>Obba</taxon>
    </lineage>
</organism>
<evidence type="ECO:0000313" key="3">
    <source>
        <dbReference type="EMBL" id="OCH87536.1"/>
    </source>
</evidence>
<dbReference type="OrthoDB" id="2432613at2759"/>
<sequence length="307" mass="30846">MFVPFALAALLARTAFVHADPTPSEPGPGSVYNEGSNCFVSWDVDTTGVWKTMNIELMAGDNFDMQYLTTVATVDGTDPNNNSFSYPCPAVHPNSPVFFYQFTSPYSTQVYWTTRFTIADASGNVTPPTETTQPGGAPTPWGTAALDNAADAVPSPALGESAAGATATAAAPTMNTSPIVSVAAAGSGSVLTYFSASVASGWSLASTPVVVTVSQTANVAQAASTASGTGNVPASGSPAQGAPNSLQTVRSSATGSAGTPGTSAITSSNVNGTTNANAALVTLSVDRHVFRGALALGVAAFTFAIAL</sequence>
<dbReference type="AlphaFoldDB" id="A0A8E2DI13"/>
<evidence type="ECO:0000256" key="2">
    <source>
        <dbReference type="SAM" id="SignalP"/>
    </source>
</evidence>
<dbReference type="PANTHER" id="PTHR40633">
    <property type="entry name" value="MATRIX PROTEIN, PUTATIVE (AFU_ORTHOLOGUE AFUA_8G05410)-RELATED"/>
    <property type="match status" value="1"/>
</dbReference>
<feature type="chain" id="PRO_5034490232" description="Ser-Thr-rich glycosyl-phosphatidyl-inositol-anchored membrane family-domain-containing protein" evidence="2">
    <location>
        <begin position="20"/>
        <end position="307"/>
    </location>
</feature>
<dbReference type="Proteomes" id="UP000250043">
    <property type="component" value="Unassembled WGS sequence"/>
</dbReference>
<keyword evidence="4" id="KW-1185">Reference proteome</keyword>
<feature type="region of interest" description="Disordered" evidence="1">
    <location>
        <begin position="226"/>
        <end position="269"/>
    </location>
</feature>
<accession>A0A8E2DI13</accession>
<protein>
    <recommendedName>
        <fullName evidence="5">Ser-Thr-rich glycosyl-phosphatidyl-inositol-anchored membrane family-domain-containing protein</fullName>
    </recommendedName>
</protein>
<dbReference type="EMBL" id="KV722482">
    <property type="protein sequence ID" value="OCH87536.1"/>
    <property type="molecule type" value="Genomic_DNA"/>
</dbReference>
<keyword evidence="2" id="KW-0732">Signal</keyword>